<organism evidence="1 2">
    <name type="scientific">Protopolystoma xenopodis</name>
    <dbReference type="NCBI Taxonomy" id="117903"/>
    <lineage>
        <taxon>Eukaryota</taxon>
        <taxon>Metazoa</taxon>
        <taxon>Spiralia</taxon>
        <taxon>Lophotrochozoa</taxon>
        <taxon>Platyhelminthes</taxon>
        <taxon>Monogenea</taxon>
        <taxon>Polyopisthocotylea</taxon>
        <taxon>Polystomatidea</taxon>
        <taxon>Polystomatidae</taxon>
        <taxon>Protopolystoma</taxon>
    </lineage>
</organism>
<accession>A0A3S5AHI1</accession>
<dbReference type="AlphaFoldDB" id="A0A3S5AHI1"/>
<gene>
    <name evidence="1" type="ORF">PXEA_LOCUS13833</name>
</gene>
<keyword evidence="2" id="KW-1185">Reference proteome</keyword>
<reference evidence="1" key="1">
    <citation type="submission" date="2018-11" db="EMBL/GenBank/DDBJ databases">
        <authorList>
            <consortium name="Pathogen Informatics"/>
        </authorList>
    </citation>
    <scope>NUCLEOTIDE SEQUENCE</scope>
</reference>
<dbReference type="EMBL" id="CAAALY010046214">
    <property type="protein sequence ID" value="VEL20393.1"/>
    <property type="molecule type" value="Genomic_DNA"/>
</dbReference>
<evidence type="ECO:0000313" key="1">
    <source>
        <dbReference type="EMBL" id="VEL20393.1"/>
    </source>
</evidence>
<proteinExistence type="predicted"/>
<sequence>MDLGETTANAMGSRPHHHLHLRLAEIRLGRLVSFLDSLIRASLFGGPQIRKSSLNATIGTGRHGAISKKASAAFNVFVKNTHRKAQSIDQTDVKGLNQIESTSSNRDLVSKESRSHGSHLIPYLLICPFLSPKCE</sequence>
<evidence type="ECO:0000313" key="2">
    <source>
        <dbReference type="Proteomes" id="UP000784294"/>
    </source>
</evidence>
<protein>
    <submittedName>
        <fullName evidence="1">Uncharacterized protein</fullName>
    </submittedName>
</protein>
<dbReference type="Proteomes" id="UP000784294">
    <property type="component" value="Unassembled WGS sequence"/>
</dbReference>
<name>A0A3S5AHI1_9PLAT</name>
<comment type="caution">
    <text evidence="1">The sequence shown here is derived from an EMBL/GenBank/DDBJ whole genome shotgun (WGS) entry which is preliminary data.</text>
</comment>